<dbReference type="AlphaFoldDB" id="D9PFT5"/>
<keyword evidence="6" id="KW-0664">Pyridoxine biosynthesis</keyword>
<keyword evidence="2" id="KW-0479">Metal-binding</keyword>
<proteinExistence type="inferred from homology"/>
<dbReference type="Pfam" id="PF04166">
    <property type="entry name" value="PdxA"/>
    <property type="match status" value="1"/>
</dbReference>
<dbReference type="GO" id="GO:0008615">
    <property type="term" value="P:pyridoxine biosynthetic process"/>
    <property type="evidence" value="ECO:0007669"/>
    <property type="project" value="UniProtKB-KW"/>
</dbReference>
<keyword evidence="5" id="KW-0520">NAD</keyword>
<evidence type="ECO:0000256" key="4">
    <source>
        <dbReference type="ARBA" id="ARBA00023002"/>
    </source>
</evidence>
<dbReference type="NCBIfam" id="TIGR00557">
    <property type="entry name" value="pdxA"/>
    <property type="match status" value="1"/>
</dbReference>
<name>D9PFT5_9ZZZZ</name>
<evidence type="ECO:0000256" key="1">
    <source>
        <dbReference type="ARBA" id="ARBA00022490"/>
    </source>
</evidence>
<keyword evidence="1" id="KW-0963">Cytoplasm</keyword>
<accession>D9PFT5</accession>
<organism evidence="7">
    <name type="scientific">sediment metagenome</name>
    <dbReference type="NCBI Taxonomy" id="749907"/>
    <lineage>
        <taxon>unclassified sequences</taxon>
        <taxon>metagenomes</taxon>
        <taxon>ecological metagenomes</taxon>
    </lineage>
</organism>
<evidence type="ECO:0000256" key="3">
    <source>
        <dbReference type="ARBA" id="ARBA00022857"/>
    </source>
</evidence>
<dbReference type="GO" id="GO:0050570">
    <property type="term" value="F:4-hydroxythreonine-4-phosphate dehydrogenase activity"/>
    <property type="evidence" value="ECO:0007669"/>
    <property type="project" value="InterPro"/>
</dbReference>
<sequence>MPAATLPKIAITMGDPAGIGPEVVVAAHARGELFSWCRPVVYGDPAILRRASDMAGSALAIAGEEDAGPGRIAVAARSVLRPEEVPFGRPSLPGSVAMAAYIRSAAQDVLSGKADAIVTCPVTKEGLRAAGVPFPGHTEFLADLCGGADVVMMLAGDRLRVALVTIHVSLRRALELLSPGLIEKTVRVTDAFFRKHMGTPAPRIAVAAVNPHAGEGGMFGDEEPRMVSPAIDACRAAGIDVSGPYPPDTIFYRAYRGAFDVVVAMTHDQGLIPLKMVHFEDAVNVTMGLPIVRTSVDHGTAYDIAGKGKANPASLLAAVRMAAGMAGSSGNRPGAR</sequence>
<reference evidence="7" key="1">
    <citation type="submission" date="2010-07" db="EMBL/GenBank/DDBJ databases">
        <authorList>
            <consortium name="CONSOLIDER consortium CSD2007-00005"/>
            <person name="Guazzaroni M.-E."/>
            <person name="Richter M."/>
            <person name="Garcia-Salamanca A."/>
            <person name="Yarza P."/>
            <person name="Ferrer M."/>
        </authorList>
    </citation>
    <scope>NUCLEOTIDE SEQUENCE</scope>
</reference>
<dbReference type="HAMAP" id="MF_00536">
    <property type="entry name" value="PdxA"/>
    <property type="match status" value="1"/>
</dbReference>
<dbReference type="GO" id="GO:0046872">
    <property type="term" value="F:metal ion binding"/>
    <property type="evidence" value="ECO:0007669"/>
    <property type="project" value="UniProtKB-KW"/>
</dbReference>
<dbReference type="GO" id="GO:0051287">
    <property type="term" value="F:NAD binding"/>
    <property type="evidence" value="ECO:0007669"/>
    <property type="project" value="InterPro"/>
</dbReference>
<keyword evidence="4" id="KW-0560">Oxidoreductase</keyword>
<protein>
    <submittedName>
        <fullName evidence="7">Pyridoxal phosphate biosynthetic protein PdxA</fullName>
    </submittedName>
</protein>
<dbReference type="InterPro" id="IPR005255">
    <property type="entry name" value="PdxA_fam"/>
</dbReference>
<dbReference type="Gene3D" id="3.40.718.10">
    <property type="entry name" value="Isopropylmalate Dehydrogenase"/>
    <property type="match status" value="1"/>
</dbReference>
<dbReference type="InterPro" id="IPR037510">
    <property type="entry name" value="PdxA"/>
</dbReference>
<evidence type="ECO:0000256" key="5">
    <source>
        <dbReference type="ARBA" id="ARBA00023027"/>
    </source>
</evidence>
<dbReference type="PANTHER" id="PTHR30004">
    <property type="entry name" value="4-HYDROXYTHREONINE-4-PHOSPHATE DEHYDROGENASE"/>
    <property type="match status" value="1"/>
</dbReference>
<reference evidence="7" key="2">
    <citation type="journal article" date="2011" name="Microb. Ecol.">
        <title>Taxonomic and Functional Metagenomic Profiling of the Microbial Community in the Anoxic Sediment of a Sub-saline Shallow Lake (Laguna de Carrizo, Central Spain).</title>
        <authorList>
            <person name="Ferrer M."/>
            <person name="Guazzaroni M.E."/>
            <person name="Richter M."/>
            <person name="Garcia-Salamanca A."/>
            <person name="Yarza P."/>
            <person name="Suarez-Suarez A."/>
            <person name="Solano J."/>
            <person name="Alcaide M."/>
            <person name="van Dillewijn P."/>
            <person name="Molina-Henares M.A."/>
            <person name="Lopez-Cortes N."/>
            <person name="Al-Ramahi Y."/>
            <person name="Guerrero C."/>
            <person name="Acosta A."/>
            <person name="de Eugenio L.I."/>
            <person name="Martinez V."/>
            <person name="Marques S."/>
            <person name="Rojo F."/>
            <person name="Santero E."/>
            <person name="Genilloud O."/>
            <person name="Perez-Perez J."/>
            <person name="Rossello-Mora R."/>
            <person name="Ramos J.L."/>
        </authorList>
    </citation>
    <scope>NUCLEOTIDE SEQUENCE</scope>
</reference>
<evidence type="ECO:0000313" key="7">
    <source>
        <dbReference type="EMBL" id="EFK97571.1"/>
    </source>
</evidence>
<keyword evidence="3" id="KW-0521">NADP</keyword>
<evidence type="ECO:0000256" key="2">
    <source>
        <dbReference type="ARBA" id="ARBA00022723"/>
    </source>
</evidence>
<dbReference type="GO" id="GO:0042823">
    <property type="term" value="P:pyridoxal phosphate biosynthetic process"/>
    <property type="evidence" value="ECO:0007669"/>
    <property type="project" value="InterPro"/>
</dbReference>
<comment type="caution">
    <text evidence="7">The sequence shown here is derived from an EMBL/GenBank/DDBJ whole genome shotgun (WGS) entry which is preliminary data.</text>
</comment>
<dbReference type="EMBL" id="ADZX01000121">
    <property type="protein sequence ID" value="EFK97571.1"/>
    <property type="molecule type" value="Genomic_DNA"/>
</dbReference>
<gene>
    <name evidence="7" type="ORF">LDC_0378</name>
</gene>
<evidence type="ECO:0000256" key="6">
    <source>
        <dbReference type="ARBA" id="ARBA00023096"/>
    </source>
</evidence>
<dbReference type="SUPFAM" id="SSF53659">
    <property type="entry name" value="Isocitrate/Isopropylmalate dehydrogenase-like"/>
    <property type="match status" value="1"/>
</dbReference>
<dbReference type="PANTHER" id="PTHR30004:SF6">
    <property type="entry name" value="D-THREONATE 4-PHOSPHATE DEHYDROGENASE"/>
    <property type="match status" value="1"/>
</dbReference>